<evidence type="ECO:0000313" key="2">
    <source>
        <dbReference type="EMBL" id="MBB4962700.1"/>
    </source>
</evidence>
<dbReference type="AlphaFoldDB" id="A0A7W7SZX4"/>
<proteinExistence type="predicted"/>
<accession>A0A7W7SZX4</accession>
<reference evidence="2 3" key="1">
    <citation type="submission" date="2020-08" db="EMBL/GenBank/DDBJ databases">
        <title>Sequencing the genomes of 1000 actinobacteria strains.</title>
        <authorList>
            <person name="Klenk H.-P."/>
        </authorList>
    </citation>
    <scope>NUCLEOTIDE SEQUENCE [LARGE SCALE GENOMIC DNA]</scope>
    <source>
        <strain evidence="2 3">DSM 45084</strain>
    </source>
</reference>
<organism evidence="2 3">
    <name type="scientific">Saccharothrix violaceirubra</name>
    <dbReference type="NCBI Taxonomy" id="413306"/>
    <lineage>
        <taxon>Bacteria</taxon>
        <taxon>Bacillati</taxon>
        <taxon>Actinomycetota</taxon>
        <taxon>Actinomycetes</taxon>
        <taxon>Pseudonocardiales</taxon>
        <taxon>Pseudonocardiaceae</taxon>
        <taxon>Saccharothrix</taxon>
    </lineage>
</organism>
<dbReference type="Proteomes" id="UP000542674">
    <property type="component" value="Unassembled WGS sequence"/>
</dbReference>
<sequence length="75" mass="8037">MTEPDPPVRSGDDQGPPEPTIEGLSLSAIEADLDALMAAKMTELDDMLAGLEDLVVRLEGEITELERPDDDTSTP</sequence>
<dbReference type="RefSeq" id="WP_184665586.1">
    <property type="nucleotide sequence ID" value="NZ_BAABAI010000042.1"/>
</dbReference>
<dbReference type="EMBL" id="JACHJS010000001">
    <property type="protein sequence ID" value="MBB4962700.1"/>
    <property type="molecule type" value="Genomic_DNA"/>
</dbReference>
<feature type="region of interest" description="Disordered" evidence="1">
    <location>
        <begin position="1"/>
        <end position="22"/>
    </location>
</feature>
<evidence type="ECO:0000256" key="1">
    <source>
        <dbReference type="SAM" id="MobiDB-lite"/>
    </source>
</evidence>
<keyword evidence="3" id="KW-1185">Reference proteome</keyword>
<gene>
    <name evidence="2" type="ORF">F4559_000059</name>
</gene>
<protein>
    <submittedName>
        <fullName evidence="2">Uncharacterized protein</fullName>
    </submittedName>
</protein>
<name>A0A7W7SZX4_9PSEU</name>
<evidence type="ECO:0000313" key="3">
    <source>
        <dbReference type="Proteomes" id="UP000542674"/>
    </source>
</evidence>
<comment type="caution">
    <text evidence="2">The sequence shown here is derived from an EMBL/GenBank/DDBJ whole genome shotgun (WGS) entry which is preliminary data.</text>
</comment>